<comment type="caution">
    <text evidence="7">The sequence shown here is derived from an EMBL/GenBank/DDBJ whole genome shotgun (WGS) entry which is preliminary data.</text>
</comment>
<gene>
    <name evidence="7" type="ORF">DCHRY22_LOCUS12616</name>
</gene>
<evidence type="ECO:0000256" key="4">
    <source>
        <dbReference type="ARBA" id="ARBA00022786"/>
    </source>
</evidence>
<sequence>MSSFGISPEEFVYAARDFVDLSDKYRDSWTLHQNDNEILQTYIRKEEFISHRDENDKVFLYRAEYVIFFNLSYGVPSFSFNVWDCSGKLLTLEEVRQISLIKTTKENFYSVVSQQEHPVLYKPYFIVHPCRTATILQEFKSKSRNIILTFLGLIIPLVQLNLPLEFAR</sequence>
<dbReference type="GO" id="GO:0032446">
    <property type="term" value="P:protein modification by small protein conjugation"/>
    <property type="evidence" value="ECO:0007669"/>
    <property type="project" value="TreeGrafter"/>
</dbReference>
<dbReference type="Proteomes" id="UP000789524">
    <property type="component" value="Unassembled WGS sequence"/>
</dbReference>
<keyword evidence="8" id="KW-1185">Reference proteome</keyword>
<dbReference type="GO" id="GO:0061651">
    <property type="term" value="F:Atg12 conjugating enzyme activity"/>
    <property type="evidence" value="ECO:0007669"/>
    <property type="project" value="TreeGrafter"/>
</dbReference>
<evidence type="ECO:0000256" key="5">
    <source>
        <dbReference type="ARBA" id="ARBA00023006"/>
    </source>
</evidence>
<accession>A0A8J2R1H5</accession>
<evidence type="ECO:0000256" key="3">
    <source>
        <dbReference type="ARBA" id="ARBA00022679"/>
    </source>
</evidence>
<reference evidence="7" key="1">
    <citation type="submission" date="2021-09" db="EMBL/GenBank/DDBJ databases">
        <authorList>
            <person name="Martin H S."/>
        </authorList>
    </citation>
    <scope>NUCLEOTIDE SEQUENCE</scope>
</reference>
<dbReference type="GO" id="GO:0000422">
    <property type="term" value="P:autophagy of mitochondrion"/>
    <property type="evidence" value="ECO:0007669"/>
    <property type="project" value="TreeGrafter"/>
</dbReference>
<evidence type="ECO:0000313" key="7">
    <source>
        <dbReference type="EMBL" id="CAG9578143.1"/>
    </source>
</evidence>
<dbReference type="Pfam" id="PF03987">
    <property type="entry name" value="Autophagy_act_C"/>
    <property type="match status" value="1"/>
</dbReference>
<comment type="similarity">
    <text evidence="1">Belongs to the ATG10 family.</text>
</comment>
<organism evidence="7 8">
    <name type="scientific">Danaus chrysippus</name>
    <name type="common">African queen</name>
    <dbReference type="NCBI Taxonomy" id="151541"/>
    <lineage>
        <taxon>Eukaryota</taxon>
        <taxon>Metazoa</taxon>
        <taxon>Ecdysozoa</taxon>
        <taxon>Arthropoda</taxon>
        <taxon>Hexapoda</taxon>
        <taxon>Insecta</taxon>
        <taxon>Pterygota</taxon>
        <taxon>Neoptera</taxon>
        <taxon>Endopterygota</taxon>
        <taxon>Lepidoptera</taxon>
        <taxon>Glossata</taxon>
        <taxon>Ditrysia</taxon>
        <taxon>Papilionoidea</taxon>
        <taxon>Nymphalidae</taxon>
        <taxon>Danainae</taxon>
        <taxon>Danaini</taxon>
        <taxon>Danaina</taxon>
        <taxon>Danaus</taxon>
        <taxon>Anosia</taxon>
    </lineage>
</organism>
<dbReference type="EMBL" id="CAKASE010000077">
    <property type="protein sequence ID" value="CAG9578143.1"/>
    <property type="molecule type" value="Genomic_DNA"/>
</dbReference>
<protein>
    <recommendedName>
        <fullName evidence="2">Ubiquitin-like-conjugating enzyme ATG10</fullName>
    </recommendedName>
    <alternativeName>
        <fullName evidence="6">Autophagy-related protein 10</fullName>
    </alternativeName>
</protein>
<keyword evidence="5" id="KW-0072">Autophagy</keyword>
<dbReference type="AlphaFoldDB" id="A0A8J2R1H5"/>
<keyword evidence="3" id="KW-0808">Transferase</keyword>
<evidence type="ECO:0000256" key="6">
    <source>
        <dbReference type="ARBA" id="ARBA00029833"/>
    </source>
</evidence>
<dbReference type="Gene3D" id="3.30.1460.50">
    <property type="match status" value="1"/>
</dbReference>
<dbReference type="GO" id="GO:0000045">
    <property type="term" value="P:autophagosome assembly"/>
    <property type="evidence" value="ECO:0007669"/>
    <property type="project" value="TreeGrafter"/>
</dbReference>
<evidence type="ECO:0000256" key="1">
    <source>
        <dbReference type="ARBA" id="ARBA00005696"/>
    </source>
</evidence>
<dbReference type="OrthoDB" id="4089664at2759"/>
<keyword evidence="4" id="KW-0833">Ubl conjugation pathway</keyword>
<name>A0A8J2R1H5_9NEOP</name>
<dbReference type="PANTHER" id="PTHR14957:SF1">
    <property type="entry name" value="UBIQUITIN-LIKE-CONJUGATING ENZYME ATG10"/>
    <property type="match status" value="1"/>
</dbReference>
<dbReference type="InterPro" id="IPR007135">
    <property type="entry name" value="Atg3/Atg10"/>
</dbReference>
<evidence type="ECO:0000313" key="8">
    <source>
        <dbReference type="Proteomes" id="UP000789524"/>
    </source>
</evidence>
<dbReference type="PANTHER" id="PTHR14957">
    <property type="entry name" value="UBIQUITIN-LIKE-CONJUGATING ENZYME ATG10"/>
    <property type="match status" value="1"/>
</dbReference>
<evidence type="ECO:0000256" key="2">
    <source>
        <dbReference type="ARBA" id="ARBA00021099"/>
    </source>
</evidence>
<proteinExistence type="inferred from homology"/>
<dbReference type="GO" id="GO:0005829">
    <property type="term" value="C:cytosol"/>
    <property type="evidence" value="ECO:0007669"/>
    <property type="project" value="TreeGrafter"/>
</dbReference>